<dbReference type="BioCyc" id="IAGG583356:GHAH-1192-MONOMER"/>
<gene>
    <name evidence="1" type="ordered locus">Igag_1215</name>
</gene>
<reference evidence="1 2" key="1">
    <citation type="journal article" date="2010" name="Stand. Genomic Sci.">
        <title>Complete genome sequence of Ignisphaera aggregans type strain (AQ1.S1).</title>
        <authorList>
            <person name="Goker M."/>
            <person name="Held B."/>
            <person name="Lapidus A."/>
            <person name="Nolan M."/>
            <person name="Spring S."/>
            <person name="Yasawong M."/>
            <person name="Lucas S."/>
            <person name="Glavina Del Rio T."/>
            <person name="Tice H."/>
            <person name="Cheng J.F."/>
            <person name="Goodwin L."/>
            <person name="Tapia R."/>
            <person name="Pitluck S."/>
            <person name="Liolios K."/>
            <person name="Ivanova N."/>
            <person name="Mavromatis K."/>
            <person name="Mikhailova N."/>
            <person name="Pati A."/>
            <person name="Chen A."/>
            <person name="Palaniappan K."/>
            <person name="Brambilla E."/>
            <person name="Land M."/>
            <person name="Hauser L."/>
            <person name="Chang Y.J."/>
            <person name="Jeffries C.D."/>
            <person name="Brettin T."/>
            <person name="Detter J.C."/>
            <person name="Han C."/>
            <person name="Rohde M."/>
            <person name="Sikorski J."/>
            <person name="Woyke T."/>
            <person name="Bristow J."/>
            <person name="Eisen J.A."/>
            <person name="Markowitz V."/>
            <person name="Hugenholtz P."/>
            <person name="Kyrpides N.C."/>
            <person name="Klenk H.P."/>
        </authorList>
    </citation>
    <scope>NUCLEOTIDE SEQUENCE [LARGE SCALE GENOMIC DNA]</scope>
    <source>
        <strain evidence="2">DSM 17230 / JCM 13409 / AQ1.S1</strain>
    </source>
</reference>
<proteinExistence type="predicted"/>
<organism evidence="1 2">
    <name type="scientific">Ignisphaera aggregans (strain DSM 17230 / JCM 13409 / AQ1.S1)</name>
    <dbReference type="NCBI Taxonomy" id="583356"/>
    <lineage>
        <taxon>Archaea</taxon>
        <taxon>Thermoproteota</taxon>
        <taxon>Thermoprotei</taxon>
        <taxon>Desulfurococcales</taxon>
        <taxon>Desulfurococcaceae</taxon>
        <taxon>Ignisphaera</taxon>
    </lineage>
</organism>
<sequence>MPPTDMMKTLSRADQRISYDRFVVSLNIGRYVNEERIYNILPYTMNILLDEEIYNCLGMNICIKNNITPIILYRDNVAIENIAITLRTTSKICYDKIDSVLYLFNNNISIISKNNIKMITILKEDYSINEYIPRIDNKLSEKRVIGITLYYESGHTISISSINPFSFECFNRRVCEAEQIHADPLFLVSKKPLVFLMRKLLVKNNLKKMNIEIKFLKPIIEFLDMATLINSIEFYENYIRIRITNVMSRPINSVLRSWIPITKVVLDKVTEYSNRYGIIRIALPAYESALIDLYLSNLSLESL</sequence>
<dbReference type="EMBL" id="CP002098">
    <property type="protein sequence ID" value="ADM28021.1"/>
    <property type="molecule type" value="Genomic_DNA"/>
</dbReference>
<dbReference type="AlphaFoldDB" id="E0SP94"/>
<name>E0SP94_IGNAA</name>
<keyword evidence="2" id="KW-1185">Reference proteome</keyword>
<accession>E0SP94</accession>
<evidence type="ECO:0000313" key="2">
    <source>
        <dbReference type="Proteomes" id="UP000001304"/>
    </source>
</evidence>
<protein>
    <submittedName>
        <fullName evidence="1">Uncharacterized protein</fullName>
    </submittedName>
</protein>
<dbReference type="HOGENOM" id="CLU_917058_0_0_2"/>
<dbReference type="Proteomes" id="UP000001304">
    <property type="component" value="Chromosome"/>
</dbReference>
<dbReference type="KEGG" id="iag:Igag_1215"/>
<evidence type="ECO:0000313" key="1">
    <source>
        <dbReference type="EMBL" id="ADM28021.1"/>
    </source>
</evidence>